<comment type="caution">
    <text evidence="1">The sequence shown here is derived from an EMBL/GenBank/DDBJ whole genome shotgun (WGS) entry which is preliminary data.</text>
</comment>
<organism evidence="1 2">
    <name type="scientific">Nocardiopsis tropica</name>
    <dbReference type="NCBI Taxonomy" id="109330"/>
    <lineage>
        <taxon>Bacteria</taxon>
        <taxon>Bacillati</taxon>
        <taxon>Actinomycetota</taxon>
        <taxon>Actinomycetes</taxon>
        <taxon>Streptosporangiales</taxon>
        <taxon>Nocardiopsidaceae</taxon>
        <taxon>Nocardiopsis</taxon>
    </lineage>
</organism>
<dbReference type="EMBL" id="JAUUCC010000008">
    <property type="protein sequence ID" value="MEE2049823.1"/>
    <property type="molecule type" value="Genomic_DNA"/>
</dbReference>
<name>A0ABU7KKK5_9ACTN</name>
<protein>
    <submittedName>
        <fullName evidence="1">Uncharacterized protein</fullName>
    </submittedName>
</protein>
<proteinExistence type="predicted"/>
<sequence>MRSVFVFPPGERSVTAALLDRSMPGQREPWILDGALYLDIDDEETGHLFSDWDPDDVAVLEAVVGRRPAWAVQIDVSGRVDGIAEVHRAVALLLAHGGVAVDDHSAHPWTLREIGSGAVVDGRRFFRPRFTPPGWHGR</sequence>
<accession>A0ABU7KKK5</accession>
<dbReference type="Proteomes" id="UP001348641">
    <property type="component" value="Unassembled WGS sequence"/>
</dbReference>
<gene>
    <name evidence="1" type="ORF">Q8A49_04870</name>
</gene>
<dbReference type="RefSeq" id="WP_330157080.1">
    <property type="nucleotide sequence ID" value="NZ_BAAAJA010000011.1"/>
</dbReference>
<evidence type="ECO:0000313" key="1">
    <source>
        <dbReference type="EMBL" id="MEE2049823.1"/>
    </source>
</evidence>
<evidence type="ECO:0000313" key="2">
    <source>
        <dbReference type="Proteomes" id="UP001348641"/>
    </source>
</evidence>
<reference evidence="1 2" key="1">
    <citation type="submission" date="2023-07" db="EMBL/GenBank/DDBJ databases">
        <authorList>
            <person name="Girao M."/>
            <person name="Carvalho M.F."/>
        </authorList>
    </citation>
    <scope>NUCLEOTIDE SEQUENCE [LARGE SCALE GENOMIC DNA]</scope>
    <source>
        <strain evidence="1 2">66/93</strain>
    </source>
</reference>